<dbReference type="SUPFAM" id="SSF102405">
    <property type="entry name" value="MCP/YpsA-like"/>
    <property type="match status" value="1"/>
</dbReference>
<accession>A0ABW3F5K7</accession>
<dbReference type="InterPro" id="IPR003488">
    <property type="entry name" value="DprA"/>
</dbReference>
<evidence type="ECO:0000313" key="5">
    <source>
        <dbReference type="Proteomes" id="UP001597128"/>
    </source>
</evidence>
<dbReference type="EMBL" id="JBHTKB010000001">
    <property type="protein sequence ID" value="MFD0913727.1"/>
    <property type="molecule type" value="Genomic_DNA"/>
</dbReference>
<dbReference type="NCBIfam" id="TIGR00732">
    <property type="entry name" value="dprA"/>
    <property type="match status" value="1"/>
</dbReference>
<keyword evidence="5" id="KW-1185">Reference proteome</keyword>
<dbReference type="Gene3D" id="1.10.10.10">
    <property type="entry name" value="Winged helix-like DNA-binding domain superfamily/Winged helix DNA-binding domain"/>
    <property type="match status" value="1"/>
</dbReference>
<evidence type="ECO:0000313" key="4">
    <source>
        <dbReference type="EMBL" id="MFD0913727.1"/>
    </source>
</evidence>
<dbReference type="Proteomes" id="UP001597128">
    <property type="component" value="Unassembled WGS sequence"/>
</dbReference>
<gene>
    <name evidence="4" type="primary">dprA</name>
    <name evidence="4" type="ORF">ACFQ1Z_09245</name>
</gene>
<dbReference type="Pfam" id="PF02481">
    <property type="entry name" value="DNA_processg_A"/>
    <property type="match status" value="1"/>
</dbReference>
<dbReference type="InterPro" id="IPR041614">
    <property type="entry name" value="DprA_WH"/>
</dbReference>
<dbReference type="PANTHER" id="PTHR43022:SF1">
    <property type="entry name" value="PROTEIN SMF"/>
    <property type="match status" value="1"/>
</dbReference>
<dbReference type="InterPro" id="IPR057666">
    <property type="entry name" value="DrpA_SLOG"/>
</dbReference>
<feature type="domain" description="DprA winged helix" evidence="3">
    <location>
        <begin position="328"/>
        <end position="378"/>
    </location>
</feature>
<dbReference type="Gene3D" id="3.40.50.450">
    <property type="match status" value="1"/>
</dbReference>
<proteinExistence type="inferred from homology"/>
<name>A0ABW3F5K7_9PROT</name>
<dbReference type="Pfam" id="PF17782">
    <property type="entry name" value="WHD_DprA"/>
    <property type="match status" value="1"/>
</dbReference>
<dbReference type="RefSeq" id="WP_379057100.1">
    <property type="nucleotide sequence ID" value="NZ_JBHTKB010000001.1"/>
</dbReference>
<protein>
    <submittedName>
        <fullName evidence="4">DNA-processing protein DprA</fullName>
    </submittedName>
</protein>
<comment type="caution">
    <text evidence="4">The sequence shown here is derived from an EMBL/GenBank/DDBJ whole genome shotgun (WGS) entry which is preliminary data.</text>
</comment>
<evidence type="ECO:0000259" key="3">
    <source>
        <dbReference type="Pfam" id="PF17782"/>
    </source>
</evidence>
<dbReference type="InterPro" id="IPR036388">
    <property type="entry name" value="WH-like_DNA-bd_sf"/>
</dbReference>
<organism evidence="4 5">
    <name type="scientific">Methylophilus luteus</name>
    <dbReference type="NCBI Taxonomy" id="640108"/>
    <lineage>
        <taxon>Bacteria</taxon>
        <taxon>Pseudomonadati</taxon>
        <taxon>Pseudomonadota</taxon>
        <taxon>Betaproteobacteria</taxon>
        <taxon>Nitrosomonadales</taxon>
        <taxon>Methylophilaceae</taxon>
        <taxon>Methylophilus</taxon>
    </lineage>
</organism>
<evidence type="ECO:0000259" key="2">
    <source>
        <dbReference type="Pfam" id="PF02481"/>
    </source>
</evidence>
<sequence>MDNDAADSPGLTPTDQANATEQYAPWIALTLVEGLGSTILCQLLLAFKTPEAILDAAYTALRELVSKEVAEGIQRAMQHADIAKALDWLAQADNHLITLADPHYPQRLLETDQPPPVLYAKGNLQILKRPCMAIVGSRHATAQGETTAENFAESLCRAGFAVASGLALGIDGAAHRGALKADGATIAVVGTGLDIVYPAKHKALAHQIAQHGLLLSEYALGTPSINYNFPRRNRIISGLSEGCLVVEANIDSGSLITAKLAIEQGREVFAVPGSIHSPVAKGCHALIKQGAKLVESTEDILSELRHIRLPDSSWPVSPNGLIPNWTNLPSEASPVLACMGFDPIFAEQIAARSGLTPGEVSTMLTLLELEGVVSHLANGQFQRLA</sequence>
<feature type="domain" description="Smf/DprA SLOG" evidence="2">
    <location>
        <begin position="96"/>
        <end position="304"/>
    </location>
</feature>
<reference evidence="5" key="1">
    <citation type="journal article" date="2019" name="Int. J. Syst. Evol. Microbiol.">
        <title>The Global Catalogue of Microorganisms (GCM) 10K type strain sequencing project: providing services to taxonomists for standard genome sequencing and annotation.</title>
        <authorList>
            <consortium name="The Broad Institute Genomics Platform"/>
            <consortium name="The Broad Institute Genome Sequencing Center for Infectious Disease"/>
            <person name="Wu L."/>
            <person name="Ma J."/>
        </authorList>
    </citation>
    <scope>NUCLEOTIDE SEQUENCE [LARGE SCALE GENOMIC DNA]</scope>
    <source>
        <strain evidence="5">CCUG 58412</strain>
    </source>
</reference>
<dbReference type="PANTHER" id="PTHR43022">
    <property type="entry name" value="PROTEIN SMF"/>
    <property type="match status" value="1"/>
</dbReference>
<evidence type="ECO:0000256" key="1">
    <source>
        <dbReference type="ARBA" id="ARBA00006525"/>
    </source>
</evidence>
<comment type="similarity">
    <text evidence="1">Belongs to the DprA/Smf family.</text>
</comment>